<dbReference type="HAMAP" id="MF_00214">
    <property type="entry name" value="AroD"/>
    <property type="match status" value="1"/>
</dbReference>
<feature type="active site" description="Proton donor/acceptor" evidence="4">
    <location>
        <position position="122"/>
    </location>
</feature>
<comment type="subunit">
    <text evidence="4">Homodimer.</text>
</comment>
<dbReference type="Proteomes" id="UP000245934">
    <property type="component" value="Unassembled WGS sequence"/>
</dbReference>
<feature type="binding site" evidence="4">
    <location>
        <position position="185"/>
    </location>
    <ligand>
        <name>3-dehydroquinate</name>
        <dbReference type="ChEBI" id="CHEBI:32364"/>
    </ligand>
</feature>
<dbReference type="Pfam" id="PF01487">
    <property type="entry name" value="DHquinase_I"/>
    <property type="match status" value="1"/>
</dbReference>
<feature type="binding site" evidence="4">
    <location>
        <position position="208"/>
    </location>
    <ligand>
        <name>3-dehydroquinate</name>
        <dbReference type="ChEBI" id="CHEBI:32364"/>
    </ligand>
</feature>
<dbReference type="GO" id="GO:0008652">
    <property type="term" value="P:amino acid biosynthetic process"/>
    <property type="evidence" value="ECO:0007669"/>
    <property type="project" value="UniProtKB-KW"/>
</dbReference>
<comment type="pathway">
    <text evidence="4">Metabolic intermediate biosynthesis; chorismate biosynthesis; chorismate from D-erythrose 4-phosphate and phosphoenolpyruvate: step 3/7.</text>
</comment>
<protein>
    <recommendedName>
        <fullName evidence="4">3-dehydroquinate dehydratase</fullName>
        <shortName evidence="4">3-dehydroquinase</shortName>
        <ecNumber evidence="4">4.2.1.10</ecNumber>
    </recommendedName>
    <alternativeName>
        <fullName evidence="4">Type I DHQase</fullName>
    </alternativeName>
    <alternativeName>
        <fullName evidence="4">Type I dehydroquinase</fullName>
        <shortName evidence="4">DHQ1</shortName>
    </alternativeName>
</protein>
<keyword evidence="4" id="KW-0028">Amino-acid biosynthesis</keyword>
<comment type="function">
    <text evidence="4">Involved in the third step of the chorismate pathway, which leads to the biosynthesis of aromatic amino acids. Catalyzes the cis-dehydration of 3-dehydroquinate (DHQ) and introduces the first double bond of the aromatic ring to yield 3-dehydroshikimate.</text>
</comment>
<organism evidence="5 6">
    <name type="scientific">Methanospirillum stamsii</name>
    <dbReference type="NCBI Taxonomy" id="1277351"/>
    <lineage>
        <taxon>Archaea</taxon>
        <taxon>Methanobacteriati</taxon>
        <taxon>Methanobacteriota</taxon>
        <taxon>Stenosarchaea group</taxon>
        <taxon>Methanomicrobia</taxon>
        <taxon>Methanomicrobiales</taxon>
        <taxon>Methanospirillaceae</taxon>
        <taxon>Methanospirillum</taxon>
    </lineage>
</organism>
<comment type="similarity">
    <text evidence="4">Belongs to the type-I 3-dehydroquinase family.</text>
</comment>
<sequence>MLHEALKSDSNRIIRIIASLSSPLEFRSPLIKEADALEVRLDMITEPINDALHQLRNSFDGPIILTMRSSDEGGAYAGGTGRLWERISPYLSDIDMVDLEIRFQDHAERIKSHNKSVIASCHRNDMPGEQELQNLMDTLHGFGDIIKIAVQPQNQQDILTLLKSTSTCPYPVIMSVTGTVYRYARPLLCLFGSLYTYCYIESATSPGQYSIREMQLLSHLLTPGFVDPWFEGRPVRSGDVSGFLERSQEYRKKLEYQ</sequence>
<evidence type="ECO:0000313" key="6">
    <source>
        <dbReference type="Proteomes" id="UP000245934"/>
    </source>
</evidence>
<dbReference type="EMBL" id="QGMZ01000029">
    <property type="protein sequence ID" value="PWR71795.1"/>
    <property type="molecule type" value="Genomic_DNA"/>
</dbReference>
<dbReference type="GO" id="GO:0003855">
    <property type="term" value="F:3-dehydroquinate dehydratase activity"/>
    <property type="evidence" value="ECO:0007669"/>
    <property type="project" value="UniProtKB-UniRule"/>
</dbReference>
<evidence type="ECO:0000256" key="1">
    <source>
        <dbReference type="ARBA" id="ARBA00001864"/>
    </source>
</evidence>
<dbReference type="EC" id="4.2.1.10" evidence="4"/>
<dbReference type="CDD" id="cd00502">
    <property type="entry name" value="DHQase_I"/>
    <property type="match status" value="1"/>
</dbReference>
<feature type="binding site" evidence="4">
    <location>
        <position position="68"/>
    </location>
    <ligand>
        <name>3-dehydroquinate</name>
        <dbReference type="ChEBI" id="CHEBI:32364"/>
    </ligand>
</feature>
<evidence type="ECO:0000256" key="3">
    <source>
        <dbReference type="ARBA" id="ARBA00023270"/>
    </source>
</evidence>
<evidence type="ECO:0000313" key="5">
    <source>
        <dbReference type="EMBL" id="PWR71795.1"/>
    </source>
</evidence>
<dbReference type="GO" id="GO:0046279">
    <property type="term" value="P:3,4-dihydroxybenzoate biosynthetic process"/>
    <property type="evidence" value="ECO:0007669"/>
    <property type="project" value="TreeGrafter"/>
</dbReference>
<proteinExistence type="inferred from homology"/>
<dbReference type="InterPro" id="IPR050146">
    <property type="entry name" value="Type-I_3-dehydroquinase"/>
</dbReference>
<keyword evidence="3 4" id="KW-0704">Schiff base</keyword>
<dbReference type="SUPFAM" id="SSF51569">
    <property type="entry name" value="Aldolase"/>
    <property type="match status" value="1"/>
</dbReference>
<dbReference type="PANTHER" id="PTHR43699:SF1">
    <property type="entry name" value="3-DEHYDROQUINATE DEHYDRATASE"/>
    <property type="match status" value="1"/>
</dbReference>
<gene>
    <name evidence="4" type="primary">aroD</name>
    <name evidence="5" type="ORF">DLD82_13020</name>
</gene>
<keyword evidence="4" id="KW-0057">Aromatic amino acid biosynthesis</keyword>
<dbReference type="OrthoDB" id="34329at2157"/>
<keyword evidence="2 4" id="KW-0456">Lyase</keyword>
<dbReference type="GO" id="GO:0009423">
    <property type="term" value="P:chorismate biosynthetic process"/>
    <property type="evidence" value="ECO:0007669"/>
    <property type="project" value="UniProtKB-UniRule"/>
</dbReference>
<dbReference type="RefSeq" id="WP_109941565.1">
    <property type="nucleotide sequence ID" value="NZ_CP176366.1"/>
</dbReference>
<name>A0A2V2MZM2_9EURY</name>
<reference evidence="5 6" key="1">
    <citation type="submission" date="2018-05" db="EMBL/GenBank/DDBJ databases">
        <title>Draft genome of Methanospirillum stamsii Pt1.</title>
        <authorList>
            <person name="Dueholm M.S."/>
            <person name="Nielsen P.H."/>
            <person name="Bakmann L.F."/>
            <person name="Otzen D.E."/>
        </authorList>
    </citation>
    <scope>NUCLEOTIDE SEQUENCE [LARGE SCALE GENOMIC DNA]</scope>
    <source>
        <strain evidence="5 6">Pt1</strain>
    </source>
</reference>
<feature type="binding site" evidence="4">
    <location>
        <begin position="38"/>
        <end position="40"/>
    </location>
    <ligand>
        <name>3-dehydroquinate</name>
        <dbReference type="ChEBI" id="CHEBI:32364"/>
    </ligand>
</feature>
<accession>A0A2V2MZM2</accession>
<dbReference type="InterPro" id="IPR013785">
    <property type="entry name" value="Aldolase_TIM"/>
</dbReference>
<evidence type="ECO:0000256" key="4">
    <source>
        <dbReference type="HAMAP-Rule" id="MF_00214"/>
    </source>
</evidence>
<dbReference type="AlphaFoldDB" id="A0A2V2MZM2"/>
<feature type="binding site" evidence="4">
    <location>
        <position position="19"/>
    </location>
    <ligand>
        <name>3-dehydroquinate</name>
        <dbReference type="ChEBI" id="CHEBI:32364"/>
    </ligand>
</feature>
<feature type="active site" description="Schiff-base intermediate with substrate" evidence="4">
    <location>
        <position position="147"/>
    </location>
</feature>
<dbReference type="PANTHER" id="PTHR43699">
    <property type="entry name" value="3-DEHYDROQUINATE DEHYDRATASE"/>
    <property type="match status" value="1"/>
</dbReference>
<dbReference type="InterPro" id="IPR001381">
    <property type="entry name" value="DHquinase_I"/>
</dbReference>
<evidence type="ECO:0000256" key="2">
    <source>
        <dbReference type="ARBA" id="ARBA00023239"/>
    </source>
</evidence>
<comment type="catalytic activity">
    <reaction evidence="1 4">
        <text>3-dehydroquinate = 3-dehydroshikimate + H2O</text>
        <dbReference type="Rhea" id="RHEA:21096"/>
        <dbReference type="ChEBI" id="CHEBI:15377"/>
        <dbReference type="ChEBI" id="CHEBI:16630"/>
        <dbReference type="ChEBI" id="CHEBI:32364"/>
        <dbReference type="EC" id="4.2.1.10"/>
    </reaction>
</comment>
<dbReference type="GO" id="GO:0009073">
    <property type="term" value="P:aromatic amino acid family biosynthetic process"/>
    <property type="evidence" value="ECO:0007669"/>
    <property type="project" value="UniProtKB-KW"/>
</dbReference>
<dbReference type="GeneID" id="97610734"/>
<feature type="binding site" evidence="4">
    <location>
        <position position="204"/>
    </location>
    <ligand>
        <name>3-dehydroquinate</name>
        <dbReference type="ChEBI" id="CHEBI:32364"/>
    </ligand>
</feature>
<comment type="caution">
    <text evidence="5">The sequence shown here is derived from an EMBL/GenBank/DDBJ whole genome shotgun (WGS) entry which is preliminary data.</text>
</comment>
<keyword evidence="6" id="KW-1185">Reference proteome</keyword>
<dbReference type="UniPathway" id="UPA00053">
    <property type="reaction ID" value="UER00086"/>
</dbReference>
<dbReference type="Gene3D" id="3.20.20.70">
    <property type="entry name" value="Aldolase class I"/>
    <property type="match status" value="1"/>
</dbReference>